<dbReference type="GO" id="GO:0071586">
    <property type="term" value="P:CAAX-box protein processing"/>
    <property type="evidence" value="ECO:0007669"/>
    <property type="project" value="InterPro"/>
</dbReference>
<evidence type="ECO:0000256" key="10">
    <source>
        <dbReference type="ARBA" id="ARBA00023136"/>
    </source>
</evidence>
<feature type="transmembrane region" description="Helical" evidence="14">
    <location>
        <begin position="65"/>
        <end position="86"/>
    </location>
</feature>
<dbReference type="Pfam" id="PF01435">
    <property type="entry name" value="Peptidase_M48"/>
    <property type="match status" value="1"/>
</dbReference>
<dbReference type="FunFam" id="3.30.2010.10:FF:000002">
    <property type="entry name" value="CAAX prenyl protease"/>
    <property type="match status" value="1"/>
</dbReference>
<accession>A0A7D5ZH89</accession>
<dbReference type="Proteomes" id="UP000510822">
    <property type="component" value="Chromosome"/>
</dbReference>
<feature type="active site" evidence="11">
    <location>
        <position position="280"/>
    </location>
</feature>
<keyword evidence="4 12" id="KW-0479">Metal-binding</keyword>
<evidence type="ECO:0000256" key="13">
    <source>
        <dbReference type="RuleBase" id="RU003983"/>
    </source>
</evidence>
<evidence type="ECO:0000256" key="9">
    <source>
        <dbReference type="ARBA" id="ARBA00023049"/>
    </source>
</evidence>
<evidence type="ECO:0000256" key="1">
    <source>
        <dbReference type="ARBA" id="ARBA00004477"/>
    </source>
</evidence>
<dbReference type="InterPro" id="IPR032456">
    <property type="entry name" value="Peptidase_M48_N"/>
</dbReference>
<evidence type="ECO:0000256" key="11">
    <source>
        <dbReference type="PIRSR" id="PIRSR627057-1"/>
    </source>
</evidence>
<keyword evidence="9 13" id="KW-0482">Metalloprotease</keyword>
<feature type="transmembrane region" description="Helical" evidence="14">
    <location>
        <begin position="177"/>
        <end position="196"/>
    </location>
</feature>
<feature type="binding site" evidence="12">
    <location>
        <position position="283"/>
    </location>
    <ligand>
        <name>Zn(2+)</name>
        <dbReference type="ChEBI" id="CHEBI:29105"/>
        <note>catalytic</note>
    </ligand>
</feature>
<dbReference type="InterPro" id="IPR027057">
    <property type="entry name" value="CAXX_Prtase_1"/>
</dbReference>
<evidence type="ECO:0000256" key="3">
    <source>
        <dbReference type="ARBA" id="ARBA00022692"/>
    </source>
</evidence>
<evidence type="ECO:0000313" key="18">
    <source>
        <dbReference type="Proteomes" id="UP000510822"/>
    </source>
</evidence>
<comment type="similarity">
    <text evidence="13">Belongs to the peptidase M48 family.</text>
</comment>
<dbReference type="GO" id="GO:0004222">
    <property type="term" value="F:metalloendopeptidase activity"/>
    <property type="evidence" value="ECO:0007669"/>
    <property type="project" value="InterPro"/>
</dbReference>
<organism evidence="17 18">
    <name type="scientific">Chitinibacter fontanus</name>
    <dbReference type="NCBI Taxonomy" id="1737446"/>
    <lineage>
        <taxon>Bacteria</taxon>
        <taxon>Pseudomonadati</taxon>
        <taxon>Pseudomonadota</taxon>
        <taxon>Betaproteobacteria</taxon>
        <taxon>Neisseriales</taxon>
        <taxon>Chitinibacteraceae</taxon>
        <taxon>Chitinibacter</taxon>
    </lineage>
</organism>
<evidence type="ECO:0000256" key="12">
    <source>
        <dbReference type="PIRSR" id="PIRSR627057-2"/>
    </source>
</evidence>
<keyword evidence="18" id="KW-1185">Reference proteome</keyword>
<evidence type="ECO:0000256" key="7">
    <source>
        <dbReference type="ARBA" id="ARBA00022833"/>
    </source>
</evidence>
<evidence type="ECO:0000313" key="17">
    <source>
        <dbReference type="EMBL" id="QLI80550.1"/>
    </source>
</evidence>
<keyword evidence="6" id="KW-0256">Endoplasmic reticulum</keyword>
<feature type="domain" description="Peptidase M48" evidence="15">
    <location>
        <begin position="210"/>
        <end position="418"/>
    </location>
</feature>
<gene>
    <name evidence="17" type="ORF">HZU75_02800</name>
</gene>
<keyword evidence="5 13" id="KW-0378">Hydrolase</keyword>
<evidence type="ECO:0000256" key="4">
    <source>
        <dbReference type="ARBA" id="ARBA00022723"/>
    </source>
</evidence>
<keyword evidence="8 14" id="KW-1133">Transmembrane helix</keyword>
<comment type="cofactor">
    <cofactor evidence="12 13">
        <name>Zn(2+)</name>
        <dbReference type="ChEBI" id="CHEBI:29105"/>
    </cofactor>
    <text evidence="12 13">Binds 1 zinc ion per subunit.</text>
</comment>
<sequence>MTAHQFSILFLFALLTSVLLQLWLAMRHINHVLKHRHSVPAEFAAQITEQAHGRAAAYTIAKTRFGMFSTIFDAMLLAAFTVGGGIELLSQLTTPWFSSDIAQGLALIAGLAVINTIISLPFSLVSTFVIEARFGFNQMTPKLFISDLLKSTALGAVIGLPLLGAILWLMGRMGDQWWLYVWATWLVFSLTLMWVFPTFIAPLFNKFVPLEDGAMKERIVALLDRCGFTSNGLFVMDGSKRSSHGNAYFTGLGKSKRIVFFDTLLKHLEPAEVEAVLAHELGHFKHHHIVKRLVWTFGLMLGLLWVLGQLKTELWFYQGLGVTNPSTAAALLLFFLVLPVFTFIFSPFSSITSRKHEYEADAYAASVCAQSGGSAEDLVSALVKLYRDNAATLTPDPLHSMFYDSHPPASLRIAALRRLNA</sequence>
<proteinExistence type="inferred from homology"/>
<evidence type="ECO:0000256" key="14">
    <source>
        <dbReference type="SAM" id="Phobius"/>
    </source>
</evidence>
<dbReference type="CDD" id="cd07343">
    <property type="entry name" value="M48A_Zmpste24p_like"/>
    <property type="match status" value="1"/>
</dbReference>
<evidence type="ECO:0000256" key="6">
    <source>
        <dbReference type="ARBA" id="ARBA00022824"/>
    </source>
</evidence>
<keyword evidence="2 13" id="KW-0645">Protease</keyword>
<protein>
    <submittedName>
        <fullName evidence="17">M48 family metallopeptidase</fullName>
    </submittedName>
</protein>
<keyword evidence="7 12" id="KW-0862">Zinc</keyword>
<keyword evidence="3 14" id="KW-0812">Transmembrane</keyword>
<evidence type="ECO:0000256" key="2">
    <source>
        <dbReference type="ARBA" id="ARBA00022670"/>
    </source>
</evidence>
<evidence type="ECO:0000256" key="8">
    <source>
        <dbReference type="ARBA" id="ARBA00022989"/>
    </source>
</evidence>
<comment type="subcellular location">
    <subcellularLocation>
        <location evidence="1">Endoplasmic reticulum membrane</location>
        <topology evidence="1">Multi-pass membrane protein</topology>
    </subcellularLocation>
</comment>
<dbReference type="RefSeq" id="WP_180307690.1">
    <property type="nucleotide sequence ID" value="NZ_CP058952.1"/>
</dbReference>
<feature type="transmembrane region" description="Helical" evidence="14">
    <location>
        <begin position="289"/>
        <end position="308"/>
    </location>
</feature>
<feature type="transmembrane region" description="Helical" evidence="14">
    <location>
        <begin position="106"/>
        <end position="130"/>
    </location>
</feature>
<dbReference type="EMBL" id="CP058952">
    <property type="protein sequence ID" value="QLI80550.1"/>
    <property type="molecule type" value="Genomic_DNA"/>
</dbReference>
<feature type="binding site" evidence="12">
    <location>
        <position position="357"/>
    </location>
    <ligand>
        <name>Zn(2+)</name>
        <dbReference type="ChEBI" id="CHEBI:29105"/>
        <note>catalytic</note>
    </ligand>
</feature>
<dbReference type="InterPro" id="IPR001915">
    <property type="entry name" value="Peptidase_M48"/>
</dbReference>
<keyword evidence="10 14" id="KW-0472">Membrane</keyword>
<dbReference type="Pfam" id="PF16491">
    <property type="entry name" value="Peptidase_M48_N"/>
    <property type="match status" value="1"/>
</dbReference>
<evidence type="ECO:0000256" key="5">
    <source>
        <dbReference type="ARBA" id="ARBA00022801"/>
    </source>
</evidence>
<feature type="transmembrane region" description="Helical" evidence="14">
    <location>
        <begin position="328"/>
        <end position="348"/>
    </location>
</feature>
<reference evidence="17 18" key="1">
    <citation type="journal article" date="2016" name="Int. J. Syst. Evol. Microbiol.">
        <title>Chitinibacter fontanus sp. nov., isolated from a spring.</title>
        <authorList>
            <person name="Sheu S.Y."/>
            <person name="Li Y.S."/>
            <person name="Young C.C."/>
            <person name="Chen W.M."/>
        </authorList>
    </citation>
    <scope>NUCLEOTIDE SEQUENCE [LARGE SCALE GENOMIC DNA]</scope>
    <source>
        <strain evidence="17 18">STM-7</strain>
    </source>
</reference>
<dbReference type="AlphaFoldDB" id="A0A7D5ZH89"/>
<dbReference type="KEGG" id="cfon:HZU75_02800"/>
<feature type="binding site" evidence="12">
    <location>
        <position position="279"/>
    </location>
    <ligand>
        <name>Zn(2+)</name>
        <dbReference type="ChEBI" id="CHEBI:29105"/>
        <note>catalytic</note>
    </ligand>
</feature>
<dbReference type="PANTHER" id="PTHR10120">
    <property type="entry name" value="CAAX PRENYL PROTEASE 1"/>
    <property type="match status" value="1"/>
</dbReference>
<name>A0A7D5ZH89_9NEIS</name>
<feature type="transmembrane region" description="Helical" evidence="14">
    <location>
        <begin position="6"/>
        <end position="26"/>
    </location>
</feature>
<evidence type="ECO:0000259" key="16">
    <source>
        <dbReference type="Pfam" id="PF16491"/>
    </source>
</evidence>
<feature type="active site" description="Proton donor" evidence="11">
    <location>
        <position position="361"/>
    </location>
</feature>
<feature type="transmembrane region" description="Helical" evidence="14">
    <location>
        <begin position="151"/>
        <end position="171"/>
    </location>
</feature>
<evidence type="ECO:0000259" key="15">
    <source>
        <dbReference type="Pfam" id="PF01435"/>
    </source>
</evidence>
<feature type="domain" description="CAAX prenyl protease 1 N-terminal" evidence="16">
    <location>
        <begin position="29"/>
        <end position="206"/>
    </location>
</feature>
<dbReference type="Gene3D" id="3.30.2010.10">
    <property type="entry name" value="Metalloproteases ('zincins'), catalytic domain"/>
    <property type="match status" value="1"/>
</dbReference>
<dbReference type="GO" id="GO:0046872">
    <property type="term" value="F:metal ion binding"/>
    <property type="evidence" value="ECO:0007669"/>
    <property type="project" value="UniProtKB-KW"/>
</dbReference>